<name>A0A1G6H3P9_9MICO</name>
<protein>
    <submittedName>
        <fullName evidence="2">Uncharacterized protein</fullName>
    </submittedName>
</protein>
<reference evidence="2 3" key="1">
    <citation type="submission" date="2016-09" db="EMBL/GenBank/DDBJ databases">
        <authorList>
            <person name="Capua I."/>
            <person name="De Benedictis P."/>
            <person name="Joannis T."/>
            <person name="Lombin L.H."/>
            <person name="Cattoli G."/>
        </authorList>
    </citation>
    <scope>NUCLEOTIDE SEQUENCE [LARGE SCALE GENOMIC DNA]</scope>
    <source>
        <strain evidence="2 3">ISLP-3</strain>
    </source>
</reference>
<sequence>MSSARFSAQPRALTTDLDGHVTERSSPAHHTPPVTEGRTLIAWRTTGPQCSSGEAVCTWQTAGYYPRGKGARFT</sequence>
<dbReference type="AlphaFoldDB" id="A0A1G6H3P9"/>
<evidence type="ECO:0000313" key="3">
    <source>
        <dbReference type="Proteomes" id="UP000199039"/>
    </source>
</evidence>
<gene>
    <name evidence="2" type="ORF">SAMN05216410_0697</name>
</gene>
<evidence type="ECO:0000256" key="1">
    <source>
        <dbReference type="SAM" id="MobiDB-lite"/>
    </source>
</evidence>
<keyword evidence="3" id="KW-1185">Reference proteome</keyword>
<accession>A0A1G6H3P9</accession>
<feature type="region of interest" description="Disordered" evidence="1">
    <location>
        <begin position="1"/>
        <end position="37"/>
    </location>
</feature>
<evidence type="ECO:0000313" key="2">
    <source>
        <dbReference type="EMBL" id="SDB88882.1"/>
    </source>
</evidence>
<dbReference type="EMBL" id="FMYH01000001">
    <property type="protein sequence ID" value="SDB88882.1"/>
    <property type="molecule type" value="Genomic_DNA"/>
</dbReference>
<organism evidence="2 3">
    <name type="scientific">Sanguibacter gelidistatuariae</name>
    <dbReference type="NCBI Taxonomy" id="1814289"/>
    <lineage>
        <taxon>Bacteria</taxon>
        <taxon>Bacillati</taxon>
        <taxon>Actinomycetota</taxon>
        <taxon>Actinomycetes</taxon>
        <taxon>Micrococcales</taxon>
        <taxon>Sanguibacteraceae</taxon>
        <taxon>Sanguibacter</taxon>
    </lineage>
</organism>
<dbReference type="Proteomes" id="UP000199039">
    <property type="component" value="Unassembled WGS sequence"/>
</dbReference>
<proteinExistence type="predicted"/>